<gene>
    <name evidence="3" type="ORF">IQ260_06705</name>
</gene>
<evidence type="ECO:0000259" key="2">
    <source>
        <dbReference type="Pfam" id="PF01471"/>
    </source>
</evidence>
<reference evidence="3" key="1">
    <citation type="submission" date="2020-10" db="EMBL/GenBank/DDBJ databases">
        <authorList>
            <person name="Castelo-Branco R."/>
            <person name="Eusebio N."/>
            <person name="Adriana R."/>
            <person name="Vieira A."/>
            <person name="Brugerolle De Fraissinette N."/>
            <person name="Rezende De Castro R."/>
            <person name="Schneider M.P."/>
            <person name="Vasconcelos V."/>
            <person name="Leao P.N."/>
        </authorList>
    </citation>
    <scope>NUCLEOTIDE SEQUENCE</scope>
    <source>
        <strain evidence="3">LEGE 11479</strain>
    </source>
</reference>
<evidence type="ECO:0000256" key="1">
    <source>
        <dbReference type="SAM" id="SignalP"/>
    </source>
</evidence>
<dbReference type="InterPro" id="IPR002477">
    <property type="entry name" value="Peptidoglycan-bd-like"/>
</dbReference>
<dbReference type="Pfam" id="PF01471">
    <property type="entry name" value="PG_binding_1"/>
    <property type="match status" value="1"/>
</dbReference>
<feature type="domain" description="Peptidoglycan binding-like" evidence="2">
    <location>
        <begin position="57"/>
        <end position="110"/>
    </location>
</feature>
<keyword evidence="1" id="KW-0732">Signal</keyword>
<dbReference type="AlphaFoldDB" id="A0A928WZP2"/>
<dbReference type="SUPFAM" id="SSF47090">
    <property type="entry name" value="PGBD-like"/>
    <property type="match status" value="1"/>
</dbReference>
<keyword evidence="4" id="KW-1185">Reference proteome</keyword>
<accession>A0A928WZP2</accession>
<protein>
    <submittedName>
        <fullName evidence="3">Peptidoglycan-binding protein</fullName>
    </submittedName>
</protein>
<evidence type="ECO:0000313" key="4">
    <source>
        <dbReference type="Proteomes" id="UP000615026"/>
    </source>
</evidence>
<dbReference type="RefSeq" id="WP_193992028.1">
    <property type="nucleotide sequence ID" value="NZ_JADEXP010000038.1"/>
</dbReference>
<dbReference type="InterPro" id="IPR036366">
    <property type="entry name" value="PGBDSf"/>
</dbReference>
<feature type="chain" id="PRO_5037324162" evidence="1">
    <location>
        <begin position="24"/>
        <end position="189"/>
    </location>
</feature>
<evidence type="ECO:0000313" key="3">
    <source>
        <dbReference type="EMBL" id="MBE9066339.1"/>
    </source>
</evidence>
<comment type="caution">
    <text evidence="3">The sequence shown here is derived from an EMBL/GenBank/DDBJ whole genome shotgun (WGS) entry which is preliminary data.</text>
</comment>
<sequence>MPKLLTAAFVSGMLAFWGLSSQAQTRLPPPSVLPPTPNVSSPTGSVVRRSLGFGDFGRDVEALQRALVSNGINPGPIDGDYGTLTHDAVREFQQLYDLPVTGIADQETLDGLGVGIGEEFANDLPYVAAVTEPPRYLGRVQRVFGNAVVDSARQGEFINIGRYSSRSSAAERVREARRSGFDARILYQR</sequence>
<organism evidence="3 4">
    <name type="scientific">Leptolyngbya cf. ectocarpi LEGE 11479</name>
    <dbReference type="NCBI Taxonomy" id="1828722"/>
    <lineage>
        <taxon>Bacteria</taxon>
        <taxon>Bacillati</taxon>
        <taxon>Cyanobacteriota</taxon>
        <taxon>Cyanophyceae</taxon>
        <taxon>Leptolyngbyales</taxon>
        <taxon>Leptolyngbyaceae</taxon>
        <taxon>Leptolyngbya group</taxon>
        <taxon>Leptolyngbya</taxon>
    </lineage>
</organism>
<feature type="signal peptide" evidence="1">
    <location>
        <begin position="1"/>
        <end position="23"/>
    </location>
</feature>
<dbReference type="Gene3D" id="1.10.101.10">
    <property type="entry name" value="PGBD-like superfamily/PGBD"/>
    <property type="match status" value="1"/>
</dbReference>
<dbReference type="Proteomes" id="UP000615026">
    <property type="component" value="Unassembled WGS sequence"/>
</dbReference>
<dbReference type="EMBL" id="JADEXP010000038">
    <property type="protein sequence ID" value="MBE9066339.1"/>
    <property type="molecule type" value="Genomic_DNA"/>
</dbReference>
<dbReference type="InterPro" id="IPR036365">
    <property type="entry name" value="PGBD-like_sf"/>
</dbReference>
<proteinExistence type="predicted"/>
<name>A0A928WZP2_LEPEC</name>